<evidence type="ECO:0008006" key="5">
    <source>
        <dbReference type="Google" id="ProtNLM"/>
    </source>
</evidence>
<evidence type="ECO:0000256" key="1">
    <source>
        <dbReference type="SAM" id="Coils"/>
    </source>
</evidence>
<gene>
    <name evidence="3" type="ORF">INT48_008533</name>
</gene>
<keyword evidence="2" id="KW-0812">Transmembrane</keyword>
<comment type="caution">
    <text evidence="3">The sequence shown here is derived from an EMBL/GenBank/DDBJ whole genome shotgun (WGS) entry which is preliminary data.</text>
</comment>
<evidence type="ECO:0000256" key="2">
    <source>
        <dbReference type="SAM" id="Phobius"/>
    </source>
</evidence>
<organism evidence="3 4">
    <name type="scientific">Thamnidium elegans</name>
    <dbReference type="NCBI Taxonomy" id="101142"/>
    <lineage>
        <taxon>Eukaryota</taxon>
        <taxon>Fungi</taxon>
        <taxon>Fungi incertae sedis</taxon>
        <taxon>Mucoromycota</taxon>
        <taxon>Mucoromycotina</taxon>
        <taxon>Mucoromycetes</taxon>
        <taxon>Mucorales</taxon>
        <taxon>Mucorineae</taxon>
        <taxon>Mucoraceae</taxon>
        <taxon>Thamnidium</taxon>
    </lineage>
</organism>
<dbReference type="Proteomes" id="UP000613177">
    <property type="component" value="Unassembled WGS sequence"/>
</dbReference>
<dbReference type="NCBIfam" id="NF041646">
    <property type="entry name" value="VC0807_fam"/>
    <property type="match status" value="1"/>
</dbReference>
<protein>
    <recommendedName>
        <fullName evidence="5">Transmembrane protein</fullName>
    </recommendedName>
</protein>
<feature type="transmembrane region" description="Helical" evidence="2">
    <location>
        <begin position="95"/>
        <end position="113"/>
    </location>
</feature>
<feature type="transmembrane region" description="Helical" evidence="2">
    <location>
        <begin position="68"/>
        <end position="88"/>
    </location>
</feature>
<feature type="transmembrane region" description="Helical" evidence="2">
    <location>
        <begin position="197"/>
        <end position="216"/>
    </location>
</feature>
<dbReference type="EMBL" id="JAEPRE010000029">
    <property type="protein sequence ID" value="KAG2235657.1"/>
    <property type="molecule type" value="Genomic_DNA"/>
</dbReference>
<accession>A0A8H7VY38</accession>
<reference evidence="3" key="1">
    <citation type="submission" date="2021-01" db="EMBL/GenBank/DDBJ databases">
        <title>Metabolic potential, ecology and presence of endohyphal bacteria is reflected in genomic diversity of Mucoromycotina.</title>
        <authorList>
            <person name="Muszewska A."/>
            <person name="Okrasinska A."/>
            <person name="Steczkiewicz K."/>
            <person name="Drgas O."/>
            <person name="Orlowska M."/>
            <person name="Perlinska-Lenart U."/>
            <person name="Aleksandrzak-Piekarczyk T."/>
            <person name="Szatraj K."/>
            <person name="Zielenkiewicz U."/>
            <person name="Pilsyk S."/>
            <person name="Malc E."/>
            <person name="Mieczkowski P."/>
            <person name="Kruszewska J.S."/>
            <person name="Biernat P."/>
            <person name="Pawlowska J."/>
        </authorList>
    </citation>
    <scope>NUCLEOTIDE SEQUENCE</scope>
    <source>
        <strain evidence="3">WA0000018081</strain>
    </source>
</reference>
<feature type="transmembrane region" description="Helical" evidence="2">
    <location>
        <begin position="228"/>
        <end position="248"/>
    </location>
</feature>
<feature type="coiled-coil region" evidence="1">
    <location>
        <begin position="254"/>
        <end position="281"/>
    </location>
</feature>
<keyword evidence="2" id="KW-0472">Membrane</keyword>
<feature type="transmembrane region" description="Helical" evidence="2">
    <location>
        <begin position="37"/>
        <end position="62"/>
    </location>
</feature>
<proteinExistence type="predicted"/>
<sequence length="290" mass="33298">MTATSSTPLLSNEGPKVRGVHRVPTFFKSSIPNRRSLLNAFVGMAVHMLFELVLPIILYYVLRGFVSPLLALLLAGLPTAIIVVYKGFKERKVDMMGVLMLMGFVVSAILAFVQSDPKLYLLRESAMTLAMGTMLLITMIPFRWRYHVLRPFMFYVARQIAISSNVLMNSNTVREHWDWFWDYYSTFRHFLRALTGIWGLGLVSEFLVRVVLISSLDDVDDVVYYSNIYMLIVMVLLGSITVLSALLLRHYFNLEQNRIKVAEHRSEIENIIARAAAERKQPPKKKNHHK</sequence>
<name>A0A8H7VY38_9FUNG</name>
<keyword evidence="1" id="KW-0175">Coiled coil</keyword>
<keyword evidence="4" id="KW-1185">Reference proteome</keyword>
<evidence type="ECO:0000313" key="3">
    <source>
        <dbReference type="EMBL" id="KAG2235657.1"/>
    </source>
</evidence>
<keyword evidence="2" id="KW-1133">Transmembrane helix</keyword>
<dbReference type="AlphaFoldDB" id="A0A8H7VY38"/>
<evidence type="ECO:0000313" key="4">
    <source>
        <dbReference type="Proteomes" id="UP000613177"/>
    </source>
</evidence>
<feature type="transmembrane region" description="Helical" evidence="2">
    <location>
        <begin position="125"/>
        <end position="144"/>
    </location>
</feature>